<dbReference type="AlphaFoldDB" id="A0A1G9VXZ6"/>
<evidence type="ECO:0000313" key="4">
    <source>
        <dbReference type="Proteomes" id="UP000199341"/>
    </source>
</evidence>
<dbReference type="Pfam" id="PF17775">
    <property type="entry name" value="YchJ_M-like"/>
    <property type="match status" value="1"/>
</dbReference>
<dbReference type="InterPro" id="IPR032710">
    <property type="entry name" value="NTF2-like_dom_sf"/>
</dbReference>
<name>A0A1G9VXZ6_9ACTN</name>
<dbReference type="InterPro" id="IPR048469">
    <property type="entry name" value="YchJ-like_M"/>
</dbReference>
<dbReference type="SUPFAM" id="SSF54427">
    <property type="entry name" value="NTF2-like"/>
    <property type="match status" value="1"/>
</dbReference>
<dbReference type="STRING" id="310781.SAMN05216259_101437"/>
<proteinExistence type="inferred from homology"/>
<dbReference type="Gene3D" id="3.10.450.50">
    <property type="match status" value="1"/>
</dbReference>
<protein>
    <recommendedName>
        <fullName evidence="1">UPF0225 protein SAMN05216259_101437</fullName>
    </recommendedName>
</protein>
<dbReference type="HAMAP" id="MF_00612">
    <property type="entry name" value="UPF0225"/>
    <property type="match status" value="1"/>
</dbReference>
<gene>
    <name evidence="3" type="ORF">SAMN05216259_101437</name>
</gene>
<dbReference type="OrthoDB" id="21421at2"/>
<dbReference type="Proteomes" id="UP000199341">
    <property type="component" value="Unassembled WGS sequence"/>
</dbReference>
<evidence type="ECO:0000256" key="1">
    <source>
        <dbReference type="HAMAP-Rule" id="MF_00612"/>
    </source>
</evidence>
<dbReference type="InterPro" id="IPR023006">
    <property type="entry name" value="YchJ-like"/>
</dbReference>
<feature type="domain" description="YchJ-like middle NTF2-like" evidence="2">
    <location>
        <begin position="58"/>
        <end position="152"/>
    </location>
</feature>
<reference evidence="3 4" key="1">
    <citation type="submission" date="2016-10" db="EMBL/GenBank/DDBJ databases">
        <authorList>
            <person name="de Groot N.N."/>
        </authorList>
    </citation>
    <scope>NUCLEOTIDE SEQUENCE [LARGE SCALE GENOMIC DNA]</scope>
    <source>
        <strain evidence="3 4">CGMCC 4.2022</strain>
    </source>
</reference>
<dbReference type="EMBL" id="FNIE01000001">
    <property type="protein sequence ID" value="SDM76786.1"/>
    <property type="molecule type" value="Genomic_DNA"/>
</dbReference>
<keyword evidence="4" id="KW-1185">Reference proteome</keyword>
<evidence type="ECO:0000259" key="2">
    <source>
        <dbReference type="Pfam" id="PF17775"/>
    </source>
</evidence>
<accession>A0A1G9VXZ6</accession>
<comment type="similarity">
    <text evidence="1">Belongs to the UPF0225 family.</text>
</comment>
<dbReference type="RefSeq" id="WP_093782488.1">
    <property type="nucleotide sequence ID" value="NZ_FNIE01000001.1"/>
</dbReference>
<organism evidence="3 4">
    <name type="scientific">Actinacidiphila guanduensis</name>
    <dbReference type="NCBI Taxonomy" id="310781"/>
    <lineage>
        <taxon>Bacteria</taxon>
        <taxon>Bacillati</taxon>
        <taxon>Actinomycetota</taxon>
        <taxon>Actinomycetes</taxon>
        <taxon>Kitasatosporales</taxon>
        <taxon>Streptomycetaceae</taxon>
        <taxon>Actinacidiphila</taxon>
    </lineage>
</organism>
<evidence type="ECO:0000313" key="3">
    <source>
        <dbReference type="EMBL" id="SDM76786.1"/>
    </source>
</evidence>
<sequence>MAKRTSRPAARASAGVSAHATVTTPAPLAPGAPCPCGLPAAYGECCGALHAGRSAAPTAERLMRSRYSAFAVRDAAYLLRTWAPGTRPPAVDFDPRLRWTGLDILATTDGTAFHTQGTVSFAAHYEIGGERGVQREDSRFVRVQGSWLYVDAIS</sequence>